<organism evidence="1 2">
    <name type="scientific">Cuscuta campestris</name>
    <dbReference type="NCBI Taxonomy" id="132261"/>
    <lineage>
        <taxon>Eukaryota</taxon>
        <taxon>Viridiplantae</taxon>
        <taxon>Streptophyta</taxon>
        <taxon>Embryophyta</taxon>
        <taxon>Tracheophyta</taxon>
        <taxon>Spermatophyta</taxon>
        <taxon>Magnoliopsida</taxon>
        <taxon>eudicotyledons</taxon>
        <taxon>Gunneridae</taxon>
        <taxon>Pentapetalae</taxon>
        <taxon>asterids</taxon>
        <taxon>lamiids</taxon>
        <taxon>Solanales</taxon>
        <taxon>Convolvulaceae</taxon>
        <taxon>Cuscuteae</taxon>
        <taxon>Cuscuta</taxon>
        <taxon>Cuscuta subgen. Grammica</taxon>
        <taxon>Cuscuta sect. Cleistogrammica</taxon>
    </lineage>
</organism>
<name>A0A484N1U2_9ASTE</name>
<accession>A0A484N1U2</accession>
<gene>
    <name evidence="1" type="ORF">CCAM_LOCUS36796</name>
</gene>
<evidence type="ECO:0000313" key="2">
    <source>
        <dbReference type="Proteomes" id="UP000595140"/>
    </source>
</evidence>
<protein>
    <submittedName>
        <fullName evidence="1">Uncharacterized protein</fullName>
    </submittedName>
</protein>
<keyword evidence="2" id="KW-1185">Reference proteome</keyword>
<dbReference type="EMBL" id="OOIL02005488">
    <property type="protein sequence ID" value="VFQ95020.1"/>
    <property type="molecule type" value="Genomic_DNA"/>
</dbReference>
<reference evidence="1 2" key="1">
    <citation type="submission" date="2018-04" db="EMBL/GenBank/DDBJ databases">
        <authorList>
            <person name="Vogel A."/>
        </authorList>
    </citation>
    <scope>NUCLEOTIDE SEQUENCE [LARGE SCALE GENOMIC DNA]</scope>
</reference>
<evidence type="ECO:0000313" key="1">
    <source>
        <dbReference type="EMBL" id="VFQ95020.1"/>
    </source>
</evidence>
<sequence>MIKGCFSHVQAVHLKARESVFLFFWLKKLKQINSATVLRGQSSYGIPLLHQLSGIIMIDHQHNPEQYAVY</sequence>
<dbReference type="AlphaFoldDB" id="A0A484N1U2"/>
<dbReference type="Proteomes" id="UP000595140">
    <property type="component" value="Unassembled WGS sequence"/>
</dbReference>
<proteinExistence type="predicted"/>